<dbReference type="EMBL" id="KV926708">
    <property type="protein sequence ID" value="PIO37179.1"/>
    <property type="molecule type" value="Genomic_DNA"/>
</dbReference>
<organism evidence="1 2">
    <name type="scientific">Aquarana catesbeiana</name>
    <name type="common">American bullfrog</name>
    <name type="synonym">Rana catesbeiana</name>
    <dbReference type="NCBI Taxonomy" id="8400"/>
    <lineage>
        <taxon>Eukaryota</taxon>
        <taxon>Metazoa</taxon>
        <taxon>Chordata</taxon>
        <taxon>Craniata</taxon>
        <taxon>Vertebrata</taxon>
        <taxon>Euteleostomi</taxon>
        <taxon>Amphibia</taxon>
        <taxon>Batrachia</taxon>
        <taxon>Anura</taxon>
        <taxon>Neobatrachia</taxon>
        <taxon>Ranoidea</taxon>
        <taxon>Ranidae</taxon>
        <taxon>Aquarana</taxon>
    </lineage>
</organism>
<gene>
    <name evidence="1" type="ORF">AB205_0037120</name>
</gene>
<protein>
    <submittedName>
        <fullName evidence="1">Uncharacterized protein</fullName>
    </submittedName>
</protein>
<reference evidence="2" key="1">
    <citation type="journal article" date="2017" name="Nat. Commun.">
        <title>The North American bullfrog draft genome provides insight into hormonal regulation of long noncoding RNA.</title>
        <authorList>
            <person name="Hammond S.A."/>
            <person name="Warren R.L."/>
            <person name="Vandervalk B.P."/>
            <person name="Kucuk E."/>
            <person name="Khan H."/>
            <person name="Gibb E.A."/>
            <person name="Pandoh P."/>
            <person name="Kirk H."/>
            <person name="Zhao Y."/>
            <person name="Jones M."/>
            <person name="Mungall A.J."/>
            <person name="Coope R."/>
            <person name="Pleasance S."/>
            <person name="Moore R.A."/>
            <person name="Holt R.A."/>
            <person name="Round J.M."/>
            <person name="Ohora S."/>
            <person name="Walle B.V."/>
            <person name="Veldhoen N."/>
            <person name="Helbing C.C."/>
            <person name="Birol I."/>
        </authorList>
    </citation>
    <scope>NUCLEOTIDE SEQUENCE [LARGE SCALE GENOMIC DNA]</scope>
</reference>
<evidence type="ECO:0000313" key="1">
    <source>
        <dbReference type="EMBL" id="PIO37179.1"/>
    </source>
</evidence>
<proteinExistence type="predicted"/>
<name>A0A2G9SAI3_AQUCT</name>
<dbReference type="Proteomes" id="UP000228934">
    <property type="component" value="Unassembled WGS sequence"/>
</dbReference>
<keyword evidence="2" id="KW-1185">Reference proteome</keyword>
<accession>A0A2G9SAI3</accession>
<dbReference type="AlphaFoldDB" id="A0A2G9SAI3"/>
<sequence>MFIHRSALLSDFGRRKMKNIQMERPCERGLKLISNTPESCICPLTQVQSLLSDTKAVLFYFFL</sequence>
<evidence type="ECO:0000313" key="2">
    <source>
        <dbReference type="Proteomes" id="UP000228934"/>
    </source>
</evidence>